<dbReference type="InterPro" id="IPR003399">
    <property type="entry name" value="Mce/MlaD"/>
</dbReference>
<comment type="caution">
    <text evidence="1">The sequence shown here is derived from an EMBL/GenBank/DDBJ whole genome shotgun (WGS) entry which is preliminary data.</text>
</comment>
<dbReference type="Pfam" id="PF02470">
    <property type="entry name" value="MlaD"/>
    <property type="match status" value="1"/>
</dbReference>
<dbReference type="InterPro" id="IPR052336">
    <property type="entry name" value="MlaD_Phospholipid_Transporter"/>
</dbReference>
<keyword evidence="2" id="KW-1185">Reference proteome</keyword>
<dbReference type="AlphaFoldDB" id="A0A7I7SED9"/>
<sequence>MSARVSIAERGARLLVDTVRFVVRRRLLVSGIGLVALLLVTFSYVAVGALGINPVATTMAVRIQLEQSGGLLANQDVTVRGIPVGRITAINLTEDGVEAVTAIKSDVRIPLDSPVHVSGLSAAGEQFLDFRPGHGGGPFLTNGSVIDKEQTSITVSLPQIIDDSRGALAQLDTDKLNALFSELRVSPAAPEKLAAIFDGASFLASTLAGVLPETVSLLRTSQTVLTTFADVSPGLLRTSMNLQGILAGVNRMDPGFRTLVDRGNGQLALIDEFIATNRENVVQLLGNLTSVSQLLYQRIPALENL</sequence>
<dbReference type="Proteomes" id="UP000193577">
    <property type="component" value="Unassembled WGS sequence"/>
</dbReference>
<name>A0A7I7SED9_9MYCO</name>
<reference evidence="1 2" key="1">
    <citation type="submission" date="2017-04" db="EMBL/GenBank/DDBJ databases">
        <title>The new phylogeny of genus Mycobacterium.</title>
        <authorList>
            <person name="Tortoli E."/>
            <person name="Trovato A."/>
            <person name="Cirillo D.M."/>
        </authorList>
    </citation>
    <scope>NUCLEOTIDE SEQUENCE [LARGE SCALE GENOMIC DNA]</scope>
    <source>
        <strain evidence="1 2">KCTC 19819</strain>
    </source>
</reference>
<dbReference type="GO" id="GO:0005576">
    <property type="term" value="C:extracellular region"/>
    <property type="evidence" value="ECO:0007669"/>
    <property type="project" value="TreeGrafter"/>
</dbReference>
<evidence type="ECO:0000313" key="1">
    <source>
        <dbReference type="EMBL" id="OSC33738.1"/>
    </source>
</evidence>
<dbReference type="PANTHER" id="PTHR33371:SF16">
    <property type="entry name" value="MCE-FAMILY PROTEIN MCE3F"/>
    <property type="match status" value="1"/>
</dbReference>
<proteinExistence type="predicted"/>
<evidence type="ECO:0000313" key="2">
    <source>
        <dbReference type="Proteomes" id="UP000193577"/>
    </source>
</evidence>
<accession>A0A7I7SED9</accession>
<organism evidence="1 2">
    <name type="scientific">Mycolicibacillus koreensis</name>
    <dbReference type="NCBI Taxonomy" id="1069220"/>
    <lineage>
        <taxon>Bacteria</taxon>
        <taxon>Bacillati</taxon>
        <taxon>Actinomycetota</taxon>
        <taxon>Actinomycetes</taxon>
        <taxon>Mycobacteriales</taxon>
        <taxon>Mycobacteriaceae</taxon>
        <taxon>Mycolicibacillus</taxon>
    </lineage>
</organism>
<dbReference type="RefSeq" id="WP_085303653.1">
    <property type="nucleotide sequence ID" value="NZ_NCXO01000017.1"/>
</dbReference>
<protein>
    <submittedName>
        <fullName evidence="1">Uncharacterized protein</fullName>
    </submittedName>
</protein>
<gene>
    <name evidence="1" type="ORF">B8W67_09365</name>
</gene>
<dbReference type="PANTHER" id="PTHR33371">
    <property type="entry name" value="INTERMEMBRANE PHOSPHOLIPID TRANSPORT SYSTEM BINDING PROTEIN MLAD-RELATED"/>
    <property type="match status" value="1"/>
</dbReference>
<dbReference type="EMBL" id="NCXO01000017">
    <property type="protein sequence ID" value="OSC33738.1"/>
    <property type="molecule type" value="Genomic_DNA"/>
</dbReference>